<dbReference type="AlphaFoldDB" id="A0A1G2F594"/>
<reference evidence="2 3" key="1">
    <citation type="journal article" date="2016" name="Nat. Commun.">
        <title>Thousands of microbial genomes shed light on interconnected biogeochemical processes in an aquifer system.</title>
        <authorList>
            <person name="Anantharaman K."/>
            <person name="Brown C.T."/>
            <person name="Hug L.A."/>
            <person name="Sharon I."/>
            <person name="Castelle C.J."/>
            <person name="Probst A.J."/>
            <person name="Thomas B.C."/>
            <person name="Singh A."/>
            <person name="Wilkins M.J."/>
            <person name="Karaoz U."/>
            <person name="Brodie E.L."/>
            <person name="Williams K.H."/>
            <person name="Hubbard S.S."/>
            <person name="Banfield J.F."/>
        </authorList>
    </citation>
    <scope>NUCLEOTIDE SEQUENCE [LARGE SCALE GENOMIC DNA]</scope>
</reference>
<feature type="transmembrane region" description="Helical" evidence="1">
    <location>
        <begin position="88"/>
        <end position="109"/>
    </location>
</feature>
<evidence type="ECO:0000313" key="3">
    <source>
        <dbReference type="Proteomes" id="UP000177810"/>
    </source>
</evidence>
<evidence type="ECO:0000313" key="2">
    <source>
        <dbReference type="EMBL" id="OGZ32800.1"/>
    </source>
</evidence>
<dbReference type="Proteomes" id="UP000177810">
    <property type="component" value="Unassembled WGS sequence"/>
</dbReference>
<proteinExistence type="predicted"/>
<protein>
    <submittedName>
        <fullName evidence="2">Uncharacterized protein</fullName>
    </submittedName>
</protein>
<evidence type="ECO:0000256" key="1">
    <source>
        <dbReference type="SAM" id="Phobius"/>
    </source>
</evidence>
<organism evidence="2 3">
    <name type="scientific">Candidatus Portnoybacteria bacterium RBG_13_40_8</name>
    <dbReference type="NCBI Taxonomy" id="1801990"/>
    <lineage>
        <taxon>Bacteria</taxon>
        <taxon>Candidatus Portnoyibacteriota</taxon>
    </lineage>
</organism>
<accession>A0A1G2F594</accession>
<name>A0A1G2F594_9BACT</name>
<comment type="caution">
    <text evidence="2">The sequence shown here is derived from an EMBL/GenBank/DDBJ whole genome shotgun (WGS) entry which is preliminary data.</text>
</comment>
<dbReference type="EMBL" id="MHMT01000013">
    <property type="protein sequence ID" value="OGZ32800.1"/>
    <property type="molecule type" value="Genomic_DNA"/>
</dbReference>
<sequence>MVRSEGIQGFGKLVKFVIFIITAIVILGANPIKEFNSDATLKTFSKIAFIGAGTTYLGMLAISYLLWMMRGYLKIGILETKEGSVQMGADSFVFSMVLVVIGFLFKLIINIR</sequence>
<gene>
    <name evidence="2" type="ORF">A2V69_03155</name>
</gene>
<keyword evidence="1" id="KW-0472">Membrane</keyword>
<feature type="transmembrane region" description="Helical" evidence="1">
    <location>
        <begin position="12"/>
        <end position="32"/>
    </location>
</feature>
<keyword evidence="1" id="KW-1133">Transmembrane helix</keyword>
<keyword evidence="1" id="KW-0812">Transmembrane</keyword>
<dbReference type="STRING" id="1801990.A2V69_03155"/>
<feature type="transmembrane region" description="Helical" evidence="1">
    <location>
        <begin position="44"/>
        <end position="67"/>
    </location>
</feature>